<evidence type="ECO:0000313" key="2">
    <source>
        <dbReference type="EMBL" id="EMS79066.1"/>
    </source>
</evidence>
<evidence type="ECO:0000256" key="1">
    <source>
        <dbReference type="SAM" id="Phobius"/>
    </source>
</evidence>
<accession>S0G4W5</accession>
<dbReference type="EMBL" id="APJX01000006">
    <property type="protein sequence ID" value="EMS79066.1"/>
    <property type="molecule type" value="Genomic_DNA"/>
</dbReference>
<comment type="caution">
    <text evidence="2">The sequence shown here is derived from an EMBL/GenBank/DDBJ whole genome shotgun (WGS) entry which is preliminary data.</text>
</comment>
<keyword evidence="1" id="KW-0472">Membrane</keyword>
<protein>
    <recommendedName>
        <fullName evidence="4">Phosphoribosyl-AMP cyclohydrolase</fullName>
    </recommendedName>
</protein>
<sequence length="201" mass="22418">MGNHRVAEQIGHKTDRGIHLRTYHKILILVLVLSIGLVFPVYGETVKKLTTGDIIALQNQWGHGIVTIGKVFQAGGDYTTAAREMIAKMYGYDDGPVLFKPTKAAADQFRETADQALSYFVGGRVPEDHGFALQPWSEVRFENHDVAIQNNMAVAMGNYYFTDANTGDVIKVEYTLGIKRCEDDRPVIFLHHSSLPFQPGH</sequence>
<dbReference type="Proteomes" id="UP000014216">
    <property type="component" value="Unassembled WGS sequence"/>
</dbReference>
<dbReference type="PATRIC" id="fig|1286635.3.peg.3152"/>
<keyword evidence="3" id="KW-1185">Reference proteome</keyword>
<feature type="transmembrane region" description="Helical" evidence="1">
    <location>
        <begin position="26"/>
        <end position="43"/>
    </location>
</feature>
<gene>
    <name evidence="2" type="ORF">Dpo_6c02650</name>
</gene>
<organism evidence="2 3">
    <name type="scientific">Desulfotignum phosphitoxidans DSM 13687</name>
    <dbReference type="NCBI Taxonomy" id="1286635"/>
    <lineage>
        <taxon>Bacteria</taxon>
        <taxon>Pseudomonadati</taxon>
        <taxon>Thermodesulfobacteriota</taxon>
        <taxon>Desulfobacteria</taxon>
        <taxon>Desulfobacterales</taxon>
        <taxon>Desulfobacteraceae</taxon>
        <taxon>Desulfotignum</taxon>
    </lineage>
</organism>
<proteinExistence type="predicted"/>
<reference evidence="2 3" key="1">
    <citation type="journal article" date="2013" name="Genome Announc.">
        <title>Draft Genome Sequence of Desulfotignum phosphitoxidans DSM 13687 Strain FiPS-3.</title>
        <authorList>
            <person name="Poehlein A."/>
            <person name="Daniel R."/>
            <person name="Simeonova D.D."/>
        </authorList>
    </citation>
    <scope>NUCLEOTIDE SEQUENCE [LARGE SCALE GENOMIC DNA]</scope>
    <source>
        <strain evidence="2 3">DSM 13687</strain>
    </source>
</reference>
<evidence type="ECO:0000313" key="3">
    <source>
        <dbReference type="Proteomes" id="UP000014216"/>
    </source>
</evidence>
<evidence type="ECO:0008006" key="4">
    <source>
        <dbReference type="Google" id="ProtNLM"/>
    </source>
</evidence>
<keyword evidence="1" id="KW-0812">Transmembrane</keyword>
<name>S0G4W5_9BACT</name>
<dbReference type="Gene3D" id="3.10.450.50">
    <property type="match status" value="1"/>
</dbReference>
<keyword evidence="1" id="KW-1133">Transmembrane helix</keyword>
<dbReference type="AlphaFoldDB" id="S0G4W5"/>